<dbReference type="Gene3D" id="2.60.40.2230">
    <property type="entry name" value="Uncharacterised protein YcnI-like PF07987, DUF1775"/>
    <property type="match status" value="1"/>
</dbReference>
<dbReference type="CDD" id="cd08545">
    <property type="entry name" value="YcnI_like"/>
    <property type="match status" value="1"/>
</dbReference>
<feature type="chain" id="PRO_5045774662" evidence="2">
    <location>
        <begin position="23"/>
        <end position="179"/>
    </location>
</feature>
<dbReference type="InterPro" id="IPR012533">
    <property type="entry name" value="YcnI-copper_dom"/>
</dbReference>
<dbReference type="RefSeq" id="WP_161722203.1">
    <property type="nucleotide sequence ID" value="NZ_JAAAXI010000003.1"/>
</dbReference>
<feature type="region of interest" description="Disordered" evidence="1">
    <location>
        <begin position="157"/>
        <end position="179"/>
    </location>
</feature>
<feature type="signal peptide" evidence="2">
    <location>
        <begin position="1"/>
        <end position="22"/>
    </location>
</feature>
<evidence type="ECO:0000259" key="3">
    <source>
        <dbReference type="Pfam" id="PF07987"/>
    </source>
</evidence>
<evidence type="ECO:0000256" key="2">
    <source>
        <dbReference type="SAM" id="SignalP"/>
    </source>
</evidence>
<evidence type="ECO:0000313" key="5">
    <source>
        <dbReference type="Proteomes" id="UP000818323"/>
    </source>
</evidence>
<keyword evidence="5" id="KW-1185">Reference proteome</keyword>
<dbReference type="InterPro" id="IPR038507">
    <property type="entry name" value="YcnI-like_sf"/>
</dbReference>
<dbReference type="EMBL" id="JAAAXJ010000004">
    <property type="protein sequence ID" value="NBJ24552.1"/>
    <property type="molecule type" value="Genomic_DNA"/>
</dbReference>
<organism evidence="4 5">
    <name type="scientific">Microvirga arsenatis</name>
    <dbReference type="NCBI Taxonomy" id="2692265"/>
    <lineage>
        <taxon>Bacteria</taxon>
        <taxon>Pseudomonadati</taxon>
        <taxon>Pseudomonadota</taxon>
        <taxon>Alphaproteobacteria</taxon>
        <taxon>Hyphomicrobiales</taxon>
        <taxon>Methylobacteriaceae</taxon>
        <taxon>Microvirga</taxon>
    </lineage>
</organism>
<dbReference type="Pfam" id="PF07987">
    <property type="entry name" value="DUF1775"/>
    <property type="match status" value="1"/>
</dbReference>
<dbReference type="Proteomes" id="UP000818323">
    <property type="component" value="Unassembled WGS sequence"/>
</dbReference>
<feature type="domain" description="YncI copper-binding" evidence="3">
    <location>
        <begin position="26"/>
        <end position="172"/>
    </location>
</feature>
<gene>
    <name evidence="4" type="ORF">GR303_09310</name>
</gene>
<accession>A0ABW9YVX9</accession>
<name>A0ABW9YVX9_9HYPH</name>
<protein>
    <submittedName>
        <fullName evidence="4">DUF1775 domain-containing protein</fullName>
    </submittedName>
</protein>
<sequence length="179" mass="19268">MSLIHRLGALGAAFSLSLLASAALAHSTLEVQEAPVGSTYKGVVRVGHGCDGAATLKVRVRIPEGVIAAKPMPKPDWTVDVLEGSYAKAYVNHGTPVTAGVQEIVWSGKLLDRHYDEFVFRATLTDSLQPGTTLYFPVVQECEDGKTERWIEIPAPGRSAHDYKSPAPGLRLLQPKATH</sequence>
<comment type="caution">
    <text evidence="4">The sequence shown here is derived from an EMBL/GenBank/DDBJ whole genome shotgun (WGS) entry which is preliminary data.</text>
</comment>
<proteinExistence type="predicted"/>
<keyword evidence="2" id="KW-0732">Signal</keyword>
<evidence type="ECO:0000313" key="4">
    <source>
        <dbReference type="EMBL" id="NBJ24552.1"/>
    </source>
</evidence>
<reference evidence="4 5" key="1">
    <citation type="submission" date="2020-01" db="EMBL/GenBank/DDBJ databases">
        <title>Microvirga sp. nov., an arsenate reduction bacterium isolated from Tibet hotspring sediments.</title>
        <authorList>
            <person name="Yuan C.-G."/>
        </authorList>
    </citation>
    <scope>NUCLEOTIDE SEQUENCE [LARGE SCALE GENOMIC DNA]</scope>
    <source>
        <strain evidence="4 5">SYSU G3D203</strain>
    </source>
</reference>
<evidence type="ECO:0000256" key="1">
    <source>
        <dbReference type="SAM" id="MobiDB-lite"/>
    </source>
</evidence>